<proteinExistence type="inferred from homology"/>
<protein>
    <submittedName>
        <fullName evidence="3">Uncharacterized protein</fullName>
    </submittedName>
</protein>
<evidence type="ECO:0000313" key="4">
    <source>
        <dbReference type="Proteomes" id="UP001465755"/>
    </source>
</evidence>
<dbReference type="PANTHER" id="PTHR12828:SF3">
    <property type="entry name" value="PROTEASOME MATURATION PROTEIN"/>
    <property type="match status" value="1"/>
</dbReference>
<organism evidence="3 4">
    <name type="scientific">Symbiochloris irregularis</name>
    <dbReference type="NCBI Taxonomy" id="706552"/>
    <lineage>
        <taxon>Eukaryota</taxon>
        <taxon>Viridiplantae</taxon>
        <taxon>Chlorophyta</taxon>
        <taxon>core chlorophytes</taxon>
        <taxon>Trebouxiophyceae</taxon>
        <taxon>Trebouxiales</taxon>
        <taxon>Trebouxiaceae</taxon>
        <taxon>Symbiochloris</taxon>
    </lineage>
</organism>
<dbReference type="GO" id="GO:0043248">
    <property type="term" value="P:proteasome assembly"/>
    <property type="evidence" value="ECO:0007669"/>
    <property type="project" value="InterPro"/>
</dbReference>
<dbReference type="GO" id="GO:0005634">
    <property type="term" value="C:nucleus"/>
    <property type="evidence" value="ECO:0007669"/>
    <property type="project" value="TreeGrafter"/>
</dbReference>
<dbReference type="AlphaFoldDB" id="A0AAW1NW74"/>
<accession>A0AAW1NW74</accession>
<name>A0AAW1NW74_9CHLO</name>
<evidence type="ECO:0000256" key="2">
    <source>
        <dbReference type="ARBA" id="ARBA00043974"/>
    </source>
</evidence>
<dbReference type="Pfam" id="PF05348">
    <property type="entry name" value="UMP1"/>
    <property type="match status" value="1"/>
</dbReference>
<dbReference type="GO" id="GO:0005737">
    <property type="term" value="C:cytoplasm"/>
    <property type="evidence" value="ECO:0007669"/>
    <property type="project" value="TreeGrafter"/>
</dbReference>
<evidence type="ECO:0000256" key="1">
    <source>
        <dbReference type="ARBA" id="ARBA00023186"/>
    </source>
</evidence>
<comment type="similarity">
    <text evidence="2">Belongs to the POMP/UMP1 family.</text>
</comment>
<keyword evidence="1" id="KW-0143">Chaperone</keyword>
<dbReference type="PANTHER" id="PTHR12828">
    <property type="entry name" value="PROTEASOME MATURATION PROTEIN UMP1"/>
    <property type="match status" value="1"/>
</dbReference>
<evidence type="ECO:0000313" key="3">
    <source>
        <dbReference type="EMBL" id="KAK9801389.1"/>
    </source>
</evidence>
<dbReference type="EMBL" id="JALJOQ010000076">
    <property type="protein sequence ID" value="KAK9801389.1"/>
    <property type="molecule type" value="Genomic_DNA"/>
</dbReference>
<dbReference type="InterPro" id="IPR008012">
    <property type="entry name" value="Ump1"/>
</dbReference>
<keyword evidence="4" id="KW-1185">Reference proteome</keyword>
<sequence length="101" mass="11326">MEADSLPMQSAPHDTLRYGLSSLKDEAAAAHPVQVLEQKYPQQQWDSKEKMLNSVYGGAFTARLQIERQILGRVQRPPGMQSSRLVISEHKVVVVQSKPRA</sequence>
<comment type="caution">
    <text evidence="3">The sequence shown here is derived from an EMBL/GenBank/DDBJ whole genome shotgun (WGS) entry which is preliminary data.</text>
</comment>
<gene>
    <name evidence="3" type="ORF">WJX73_004592</name>
</gene>
<dbReference type="Proteomes" id="UP001465755">
    <property type="component" value="Unassembled WGS sequence"/>
</dbReference>
<reference evidence="3 4" key="1">
    <citation type="journal article" date="2024" name="Nat. Commun.">
        <title>Phylogenomics reveals the evolutionary origins of lichenization in chlorophyte algae.</title>
        <authorList>
            <person name="Puginier C."/>
            <person name="Libourel C."/>
            <person name="Otte J."/>
            <person name="Skaloud P."/>
            <person name="Haon M."/>
            <person name="Grisel S."/>
            <person name="Petersen M."/>
            <person name="Berrin J.G."/>
            <person name="Delaux P.M."/>
            <person name="Dal Grande F."/>
            <person name="Keller J."/>
        </authorList>
    </citation>
    <scope>NUCLEOTIDE SEQUENCE [LARGE SCALE GENOMIC DNA]</scope>
    <source>
        <strain evidence="3 4">SAG 2036</strain>
    </source>
</reference>